<feature type="region of interest" description="Disordered" evidence="1">
    <location>
        <begin position="369"/>
        <end position="391"/>
    </location>
</feature>
<evidence type="ECO:0000313" key="4">
    <source>
        <dbReference type="EMBL" id="XCD08086.1"/>
    </source>
</evidence>
<sequence>MFGIGAAIGGIAQGLGSAISASKTNKANLKINQMNNDFNREEAQKARNFQVEQWERENAYNTPANQRKRLQEAGYNPYFDAGVNAGSAAGASSTTAATAATAAPQQPINFDFAGPIALLSQASKMMSEKKNTDMQTMNYTDLVNSQIWKNIGSTDWRNASPEARKYNMAMGATAAQLQMNSLKQNWSNQVYEGALMRSQIGINLLDAKAKSILNKHLDAQQLADLNLKAATYELRVQEGQMKPQELRESLAREAFYAASAAGRRIDNRVAGELADSVIKAQRAANIYGYNYNVGRNKFVGREVEEDVKSHTWQNALTGKMLNAAGFDERMRGWREAINSANMLLRGAGSVVGMREDYLNGKYNRGRPYTSDFDEYTHKDKHGNTERNRRYR</sequence>
<feature type="compositionally biased region" description="Basic and acidic residues" evidence="1">
    <location>
        <begin position="374"/>
        <end position="391"/>
    </location>
</feature>
<dbReference type="EMBL" id="PP511854">
    <property type="protein sequence ID" value="XCD08086.1"/>
    <property type="molecule type" value="Genomic_DNA"/>
</dbReference>
<dbReference type="EMBL" id="PP511387">
    <property type="protein sequence ID" value="XCD03824.1"/>
    <property type="molecule type" value="Genomic_DNA"/>
</dbReference>
<organism evidence="4">
    <name type="scientific">Dulem virus 256</name>
    <dbReference type="NCBI Taxonomy" id="3145733"/>
    <lineage>
        <taxon>Viruses</taxon>
        <taxon>Monodnaviria</taxon>
        <taxon>Sangervirae</taxon>
        <taxon>Phixviricota</taxon>
        <taxon>Malgrandaviricetes</taxon>
        <taxon>Petitvirales</taxon>
        <taxon>Microviridae</taxon>
        <taxon>Microvirus</taxon>
    </lineage>
</organism>
<reference evidence="4" key="1">
    <citation type="submission" date="2024-03" db="EMBL/GenBank/DDBJ databases">
        <title>Diverse circular DNA viruses in blood, oral, and fecal samples of captive lemurs.</title>
        <authorList>
            <person name="Paietta E.N."/>
            <person name="Kraberger S."/>
            <person name="Lund M.C."/>
            <person name="Custer J.M."/>
            <person name="Vargas K.M."/>
            <person name="Ehmke E.E."/>
            <person name="Yoder A.D."/>
            <person name="Varsani A."/>
        </authorList>
    </citation>
    <scope>NUCLEOTIDE SEQUENCE</scope>
    <source>
        <strain evidence="2">Duke_21_31</strain>
        <strain evidence="3">Duke_25FS_51</strain>
        <strain evidence="4">Duke_29_18</strain>
    </source>
</reference>
<dbReference type="EMBL" id="PP511647">
    <property type="protein sequence ID" value="XCD06247.1"/>
    <property type="molecule type" value="Genomic_DNA"/>
</dbReference>
<evidence type="ECO:0000256" key="1">
    <source>
        <dbReference type="SAM" id="MobiDB-lite"/>
    </source>
</evidence>
<evidence type="ECO:0000313" key="3">
    <source>
        <dbReference type="EMBL" id="XCD06247.1"/>
    </source>
</evidence>
<protein>
    <submittedName>
        <fullName evidence="4">DNA pilot protein</fullName>
    </submittedName>
</protein>
<proteinExistence type="predicted"/>
<evidence type="ECO:0000313" key="2">
    <source>
        <dbReference type="EMBL" id="XCD03824.1"/>
    </source>
</evidence>
<name>A0AAU8B7Q0_9VIRU</name>
<accession>A0AAU8B7Q0</accession>